<accession>A0A2P2PWT4</accession>
<protein>
    <submittedName>
        <fullName evidence="1">Uncharacterized protein</fullName>
    </submittedName>
</protein>
<dbReference type="EMBL" id="GGEC01078686">
    <property type="protein sequence ID" value="MBX59170.1"/>
    <property type="molecule type" value="Transcribed_RNA"/>
</dbReference>
<evidence type="ECO:0000313" key="1">
    <source>
        <dbReference type="EMBL" id="MBX59170.1"/>
    </source>
</evidence>
<dbReference type="AlphaFoldDB" id="A0A2P2PWT4"/>
<organism evidence="1">
    <name type="scientific">Rhizophora mucronata</name>
    <name type="common">Asiatic mangrove</name>
    <dbReference type="NCBI Taxonomy" id="61149"/>
    <lineage>
        <taxon>Eukaryota</taxon>
        <taxon>Viridiplantae</taxon>
        <taxon>Streptophyta</taxon>
        <taxon>Embryophyta</taxon>
        <taxon>Tracheophyta</taxon>
        <taxon>Spermatophyta</taxon>
        <taxon>Magnoliopsida</taxon>
        <taxon>eudicotyledons</taxon>
        <taxon>Gunneridae</taxon>
        <taxon>Pentapetalae</taxon>
        <taxon>rosids</taxon>
        <taxon>fabids</taxon>
        <taxon>Malpighiales</taxon>
        <taxon>Rhizophoraceae</taxon>
        <taxon>Rhizophora</taxon>
    </lineage>
</organism>
<proteinExistence type="predicted"/>
<sequence>MDDLLMRHKFEAPTCTKHRH</sequence>
<reference evidence="1" key="1">
    <citation type="submission" date="2018-02" db="EMBL/GenBank/DDBJ databases">
        <title>Rhizophora mucronata_Transcriptome.</title>
        <authorList>
            <person name="Meera S.P."/>
            <person name="Sreeshan A."/>
            <person name="Augustine A."/>
        </authorList>
    </citation>
    <scope>NUCLEOTIDE SEQUENCE</scope>
    <source>
        <tissue evidence="1">Leaf</tissue>
    </source>
</reference>
<name>A0A2P2PWT4_RHIMU</name>